<accession>A0A929FZ33</accession>
<keyword evidence="2" id="KW-0812">Transmembrane</keyword>
<dbReference type="AlphaFoldDB" id="A0A929FZ33"/>
<dbReference type="RefSeq" id="WP_193930141.1">
    <property type="nucleotide sequence ID" value="NZ_JADEYC010000042.1"/>
</dbReference>
<organism evidence="4 5">
    <name type="scientific">Saccharopolyspora montiporae</name>
    <dbReference type="NCBI Taxonomy" id="2781240"/>
    <lineage>
        <taxon>Bacteria</taxon>
        <taxon>Bacillati</taxon>
        <taxon>Actinomycetota</taxon>
        <taxon>Actinomycetes</taxon>
        <taxon>Pseudonocardiales</taxon>
        <taxon>Pseudonocardiaceae</taxon>
        <taxon>Saccharopolyspora</taxon>
    </lineage>
</organism>
<reference evidence="4" key="1">
    <citation type="submission" date="2020-10" db="EMBL/GenBank/DDBJ databases">
        <title>Diversity and distribution of actinomycetes associated with coral in the coast of Hainan.</title>
        <authorList>
            <person name="Li F."/>
        </authorList>
    </citation>
    <scope>NUCLEOTIDE SEQUENCE</scope>
    <source>
        <strain evidence="4">HNM0983</strain>
    </source>
</reference>
<keyword evidence="2" id="KW-1133">Transmembrane helix</keyword>
<sequence length="197" mass="20772">MTNPHDPSGRSGWAAPPWADPQWGRQQAPDWTGQQGAAPGWGAPPWSSGAPHGVQPAPPWQTGAPFGGPQPRGVPATHGYVPAQGFEPVRRRPRPLPWVLAGSGVLLVVAGVLVTGFAVPGWFVRTEFDARAVEQGVATTLQDSYDIDGVARVTCPDGQQVVPAHRFDCRIASASGPGVVTVTVKDEHGVYEVGRPK</sequence>
<evidence type="ECO:0000256" key="1">
    <source>
        <dbReference type="SAM" id="MobiDB-lite"/>
    </source>
</evidence>
<name>A0A929FZ33_9PSEU</name>
<evidence type="ECO:0000313" key="5">
    <source>
        <dbReference type="Proteomes" id="UP000598360"/>
    </source>
</evidence>
<comment type="caution">
    <text evidence="4">The sequence shown here is derived from an EMBL/GenBank/DDBJ whole genome shotgun (WGS) entry which is preliminary data.</text>
</comment>
<evidence type="ECO:0000256" key="2">
    <source>
        <dbReference type="SAM" id="Phobius"/>
    </source>
</evidence>
<keyword evidence="5" id="KW-1185">Reference proteome</keyword>
<gene>
    <name evidence="4" type="ORF">IQ251_18585</name>
</gene>
<protein>
    <submittedName>
        <fullName evidence="4">DUF4333 domain-containing protein</fullName>
    </submittedName>
</protein>
<dbReference type="EMBL" id="JADEYC010000042">
    <property type="protein sequence ID" value="MBE9376461.1"/>
    <property type="molecule type" value="Genomic_DNA"/>
</dbReference>
<dbReference type="Proteomes" id="UP000598360">
    <property type="component" value="Unassembled WGS sequence"/>
</dbReference>
<evidence type="ECO:0000259" key="3">
    <source>
        <dbReference type="Pfam" id="PF14230"/>
    </source>
</evidence>
<proteinExistence type="predicted"/>
<keyword evidence="2" id="KW-0472">Membrane</keyword>
<dbReference type="InterPro" id="IPR025637">
    <property type="entry name" value="DUF4333"/>
</dbReference>
<feature type="region of interest" description="Disordered" evidence="1">
    <location>
        <begin position="1"/>
        <end position="79"/>
    </location>
</feature>
<feature type="domain" description="DUF4333" evidence="3">
    <location>
        <begin position="112"/>
        <end position="189"/>
    </location>
</feature>
<feature type="transmembrane region" description="Helical" evidence="2">
    <location>
        <begin position="98"/>
        <end position="123"/>
    </location>
</feature>
<feature type="compositionally biased region" description="Low complexity" evidence="1">
    <location>
        <begin position="36"/>
        <end position="51"/>
    </location>
</feature>
<evidence type="ECO:0000313" key="4">
    <source>
        <dbReference type="EMBL" id="MBE9376461.1"/>
    </source>
</evidence>
<dbReference type="Pfam" id="PF14230">
    <property type="entry name" value="DUF4333"/>
    <property type="match status" value="1"/>
</dbReference>